<dbReference type="InterPro" id="IPR008040">
    <property type="entry name" value="Hydant_A_N"/>
</dbReference>
<dbReference type="Proteomes" id="UP000246132">
    <property type="component" value="Unassembled WGS sequence"/>
</dbReference>
<evidence type="ECO:0000259" key="1">
    <source>
        <dbReference type="Pfam" id="PF01968"/>
    </source>
</evidence>
<dbReference type="InterPro" id="IPR002821">
    <property type="entry name" value="Hydantoinase_A"/>
</dbReference>
<dbReference type="Pfam" id="PF05378">
    <property type="entry name" value="Hydant_A_N"/>
    <property type="match status" value="1"/>
</dbReference>
<keyword evidence="4" id="KW-1185">Reference proteome</keyword>
<dbReference type="SUPFAM" id="SSF53067">
    <property type="entry name" value="Actin-like ATPase domain"/>
    <property type="match status" value="1"/>
</dbReference>
<feature type="domain" description="Hydantoinase A/oxoprolinase" evidence="1">
    <location>
        <begin position="188"/>
        <end position="322"/>
    </location>
</feature>
<dbReference type="AlphaFoldDB" id="A0A3A8AAD3"/>
<evidence type="ECO:0000313" key="3">
    <source>
        <dbReference type="EMBL" id="RKF07272.1"/>
    </source>
</evidence>
<reference evidence="3 4" key="1">
    <citation type="journal article" date="2018" name="Int. J. Syst. Bacteriol.">
        <title>Oceaniradius stylonemae gen. nov., sp. nov., isolated from a red alga, Stylonema cornu-cervi.</title>
        <authorList>
            <person name="Jeong S."/>
        </authorList>
    </citation>
    <scope>NUCLEOTIDE SEQUENCE [LARGE SCALE GENOMIC DNA]</scope>
    <source>
        <strain evidence="3 4">StC1</strain>
    </source>
</reference>
<dbReference type="GO" id="GO:0006749">
    <property type="term" value="P:glutathione metabolic process"/>
    <property type="evidence" value="ECO:0007669"/>
    <property type="project" value="TreeGrafter"/>
</dbReference>
<dbReference type="InterPro" id="IPR045079">
    <property type="entry name" value="Oxoprolinase-like"/>
</dbReference>
<dbReference type="GO" id="GO:0005829">
    <property type="term" value="C:cytosol"/>
    <property type="evidence" value="ECO:0007669"/>
    <property type="project" value="TreeGrafter"/>
</dbReference>
<dbReference type="OrthoDB" id="9814788at2"/>
<feature type="domain" description="Hydantoinase/oxoprolinase N-terminal" evidence="2">
    <location>
        <begin position="5"/>
        <end position="166"/>
    </location>
</feature>
<comment type="caution">
    <text evidence="3">The sequence shown here is derived from an EMBL/GenBank/DDBJ whole genome shotgun (WGS) entry which is preliminary data.</text>
</comment>
<evidence type="ECO:0000313" key="4">
    <source>
        <dbReference type="Proteomes" id="UP000246132"/>
    </source>
</evidence>
<name>A0A3A8AAD3_9HYPH</name>
<proteinExistence type="predicted"/>
<evidence type="ECO:0000259" key="2">
    <source>
        <dbReference type="Pfam" id="PF05378"/>
    </source>
</evidence>
<dbReference type="PANTHER" id="PTHR11365">
    <property type="entry name" value="5-OXOPROLINASE RELATED"/>
    <property type="match status" value="1"/>
</dbReference>
<dbReference type="InterPro" id="IPR043129">
    <property type="entry name" value="ATPase_NBD"/>
</dbReference>
<accession>A0A3A8AAD3</accession>
<sequence>MSLSLGLDTGGTYTDAVIFDAAAGLVVAKAKALTTRHDLAIGIAEAAGKALDRAGADPAAIGLVSVSTTLATNALVEGQGGRVALVMIGFGEADLDKAGLRNALGDDPVQLLPGGHDIHGRAKPLDLAPLEARIDALGADVSAFAVAGYFAVRNPEHEIAVRDLIATRTGRAVTCSHELSSKLDGPRRALTTVLNARLIGLIARLIAATRGFLAERSITAPLMVVRGDGSLVSAEFATLRPIETILSGPAASVVGAHFLTGRDDGYVADIGGTTTDVAILDAGRPMLDPAGAEVGGHRTMVEAIDVHTYGLGGDSEIHLEDGALEPELCLGPRRLVPVSLLETLYPGQIVPHLKRQLDSPFAGRLDGRFAVQAGLPQDQYGGLTRSQADLFARIGDEPVPLDRLLRSTSEVATLDGLAARGLVLVAGFTPTDAGHVEGRFDHWNTDAAHLGAALFARRKDGRGRPIAASPEALARTVAERLVRLSAERVLQTGLAADGLSDRRLLASPLVQRALDRSGHYVRAALLLDRPVIGLGAGAASVYPGVGGLLAIEAVVPDHADVANAIGAVAGQIRVSAMAEIVPDDESGGFVVSGAAIEPPRQVLRSEKAALEAAAAACRVAAAAKAAAAGAGEPEIDVRSDVEAVTLDDRRQFVSATVTATATGRPAAV</sequence>
<protein>
    <submittedName>
        <fullName evidence="3">Hydantoinase/oxoprolinase family protein</fullName>
    </submittedName>
</protein>
<dbReference type="RefSeq" id="WP_109768383.1">
    <property type="nucleotide sequence ID" value="NZ_JASHJQ010000008.1"/>
</dbReference>
<dbReference type="GO" id="GO:0017168">
    <property type="term" value="F:5-oxoprolinase (ATP-hydrolyzing) activity"/>
    <property type="evidence" value="ECO:0007669"/>
    <property type="project" value="TreeGrafter"/>
</dbReference>
<dbReference type="PANTHER" id="PTHR11365:SF2">
    <property type="entry name" value="5-OXOPROLINASE"/>
    <property type="match status" value="1"/>
</dbReference>
<organism evidence="3 4">
    <name type="scientific">Oceaniradius stylonematis</name>
    <dbReference type="NCBI Taxonomy" id="2184161"/>
    <lineage>
        <taxon>Bacteria</taxon>
        <taxon>Pseudomonadati</taxon>
        <taxon>Pseudomonadota</taxon>
        <taxon>Alphaproteobacteria</taxon>
        <taxon>Hyphomicrobiales</taxon>
        <taxon>Ahrensiaceae</taxon>
        <taxon>Oceaniradius</taxon>
    </lineage>
</organism>
<dbReference type="EMBL" id="QFWV02000004">
    <property type="protein sequence ID" value="RKF07272.1"/>
    <property type="molecule type" value="Genomic_DNA"/>
</dbReference>
<dbReference type="Pfam" id="PF01968">
    <property type="entry name" value="Hydantoinase_A"/>
    <property type="match status" value="1"/>
</dbReference>
<gene>
    <name evidence="3" type="ORF">DEM25_005420</name>
</gene>